<organism evidence="4 5">
    <name type="scientific">Naegleria lovaniensis</name>
    <name type="common">Amoeba</name>
    <dbReference type="NCBI Taxonomy" id="51637"/>
    <lineage>
        <taxon>Eukaryota</taxon>
        <taxon>Discoba</taxon>
        <taxon>Heterolobosea</taxon>
        <taxon>Tetramitia</taxon>
        <taxon>Eutetramitia</taxon>
        <taxon>Vahlkampfiidae</taxon>
        <taxon>Naegleria</taxon>
    </lineage>
</organism>
<feature type="domain" description="BTB" evidence="3">
    <location>
        <begin position="313"/>
        <end position="408"/>
    </location>
</feature>
<gene>
    <name evidence="4" type="ORF">C9374_005574</name>
</gene>
<dbReference type="SUPFAM" id="SSF54695">
    <property type="entry name" value="POZ domain"/>
    <property type="match status" value="1"/>
</dbReference>
<dbReference type="InterPro" id="IPR011333">
    <property type="entry name" value="SKP1/BTB/POZ_sf"/>
</dbReference>
<evidence type="ECO:0000259" key="3">
    <source>
        <dbReference type="Pfam" id="PF00651"/>
    </source>
</evidence>
<dbReference type="Pfam" id="PF00651">
    <property type="entry name" value="BTB"/>
    <property type="match status" value="1"/>
</dbReference>
<evidence type="ECO:0000256" key="1">
    <source>
        <dbReference type="SAM" id="MobiDB-lite"/>
    </source>
</evidence>
<dbReference type="Gene3D" id="3.30.710.10">
    <property type="entry name" value="Potassium Channel Kv1.1, Chain A"/>
    <property type="match status" value="1"/>
</dbReference>
<name>A0AA88GQ74_NAELO</name>
<feature type="region of interest" description="Disordered" evidence="1">
    <location>
        <begin position="1"/>
        <end position="54"/>
    </location>
</feature>
<feature type="transmembrane region" description="Helical" evidence="2">
    <location>
        <begin position="72"/>
        <end position="98"/>
    </location>
</feature>
<keyword evidence="2" id="KW-1133">Transmembrane helix</keyword>
<keyword evidence="2" id="KW-0812">Transmembrane</keyword>
<evidence type="ECO:0000256" key="2">
    <source>
        <dbReference type="SAM" id="Phobius"/>
    </source>
</evidence>
<dbReference type="AlphaFoldDB" id="A0AA88GQ74"/>
<proteinExistence type="predicted"/>
<keyword evidence="5" id="KW-1185">Reference proteome</keyword>
<feature type="compositionally biased region" description="Basic and acidic residues" evidence="1">
    <location>
        <begin position="43"/>
        <end position="54"/>
    </location>
</feature>
<reference evidence="4 5" key="1">
    <citation type="journal article" date="2018" name="BMC Genomics">
        <title>The genome of Naegleria lovaniensis, the basis for a comparative approach to unravel pathogenicity factors of the human pathogenic amoeba N. fowleri.</title>
        <authorList>
            <person name="Liechti N."/>
            <person name="Schurch N."/>
            <person name="Bruggmann R."/>
            <person name="Wittwer M."/>
        </authorList>
    </citation>
    <scope>NUCLEOTIDE SEQUENCE [LARGE SCALE GENOMIC DNA]</scope>
    <source>
        <strain evidence="4 5">ATCC 30569</strain>
    </source>
</reference>
<evidence type="ECO:0000313" key="4">
    <source>
        <dbReference type="EMBL" id="KAG2382372.1"/>
    </source>
</evidence>
<accession>A0AA88GQ74</accession>
<keyword evidence="2" id="KW-0472">Membrane</keyword>
<dbReference type="InterPro" id="IPR000210">
    <property type="entry name" value="BTB/POZ_dom"/>
</dbReference>
<comment type="caution">
    <text evidence="4">The sequence shown here is derived from an EMBL/GenBank/DDBJ whole genome shotgun (WGS) entry which is preliminary data.</text>
</comment>
<dbReference type="GeneID" id="68098029"/>
<dbReference type="RefSeq" id="XP_044548051.1">
    <property type="nucleotide sequence ID" value="XM_044695339.1"/>
</dbReference>
<evidence type="ECO:0000313" key="5">
    <source>
        <dbReference type="Proteomes" id="UP000816034"/>
    </source>
</evidence>
<sequence>MTHRPLHKDEVSRVTSSKDLTQDKSSTSCAPKEKSSSQSLSTSDHDVAQTDSRKPTNTIRNIIPSVDKSTGFLIVGVLTFLVLCFTFLTIGSMDYLYWRPEKMDLSKKATILLKVPHDHLFYTSLTAFKPLLAQLVPAFHSHLLQNQKFVESLKKNENETQLFQDMIDSTIYGGPEVPCTDMNVALKVLFMLNRAEGDFIALKTKCLNFVKDQIRFENILDVLDLLNVLIQRDEEIHSKNSTSLNRVTILHNLKEYCLDFLGTNSNQRGYETFVENDIRMIQYFKPAFKRKQIRMLKIDETQNYVVSHPSFAMFKSGYGSDLQFRLSNGKIIPAHKTILLNSNSTVLHRLVLENAHSKEIKEDEEMEYLLQYCYGFLRKVPSRMLIPTIKKAYQYGMKELIHILQKELVITVHNFFEYSHALSQVMEEPALRRQFAEFGVQHGASLFPLENNYKHLHTLRSELKDEIIITFASRPQ</sequence>
<dbReference type="Proteomes" id="UP000816034">
    <property type="component" value="Unassembled WGS sequence"/>
</dbReference>
<feature type="compositionally biased region" description="Polar residues" evidence="1">
    <location>
        <begin position="13"/>
        <end position="29"/>
    </location>
</feature>
<protein>
    <recommendedName>
        <fullName evidence="3">BTB domain-containing protein</fullName>
    </recommendedName>
</protein>
<dbReference type="EMBL" id="PYSW02000024">
    <property type="protein sequence ID" value="KAG2382372.1"/>
    <property type="molecule type" value="Genomic_DNA"/>
</dbReference>